<proteinExistence type="predicted"/>
<gene>
    <name evidence="3" type="ORF">ED208_05970</name>
</gene>
<dbReference type="GO" id="GO:0016787">
    <property type="term" value="F:hydrolase activity"/>
    <property type="evidence" value="ECO:0007669"/>
    <property type="project" value="UniProtKB-KW"/>
</dbReference>
<evidence type="ECO:0000259" key="2">
    <source>
        <dbReference type="Pfam" id="PF00561"/>
    </source>
</evidence>
<dbReference type="Gene3D" id="3.40.50.1820">
    <property type="entry name" value="alpha/beta hydrolase"/>
    <property type="match status" value="1"/>
</dbReference>
<dbReference type="AlphaFoldDB" id="A0A3N0VGL7"/>
<reference evidence="3 4" key="1">
    <citation type="submission" date="2018-10" db="EMBL/GenBank/DDBJ databases">
        <authorList>
            <person name="Chen W.-M."/>
        </authorList>
    </citation>
    <scope>NUCLEOTIDE SEQUENCE [LARGE SCALE GENOMIC DNA]</scope>
    <source>
        <strain evidence="3 4">THS-13</strain>
    </source>
</reference>
<organism evidence="3 4">
    <name type="scientific">Stagnimonas aquatica</name>
    <dbReference type="NCBI Taxonomy" id="2689987"/>
    <lineage>
        <taxon>Bacteria</taxon>
        <taxon>Pseudomonadati</taxon>
        <taxon>Pseudomonadota</taxon>
        <taxon>Gammaproteobacteria</taxon>
        <taxon>Nevskiales</taxon>
        <taxon>Nevskiaceae</taxon>
        <taxon>Stagnimonas</taxon>
    </lineage>
</organism>
<dbReference type="PANTHER" id="PTHR43329">
    <property type="entry name" value="EPOXIDE HYDROLASE"/>
    <property type="match status" value="1"/>
</dbReference>
<protein>
    <submittedName>
        <fullName evidence="3">Alpha/beta hydrolase</fullName>
    </submittedName>
</protein>
<dbReference type="PRINTS" id="PR00412">
    <property type="entry name" value="EPOXHYDRLASE"/>
</dbReference>
<name>A0A3N0VGL7_9GAMM</name>
<dbReference type="InterPro" id="IPR029058">
    <property type="entry name" value="AB_hydrolase_fold"/>
</dbReference>
<evidence type="ECO:0000313" key="4">
    <source>
        <dbReference type="Proteomes" id="UP000282106"/>
    </source>
</evidence>
<accession>A0A3N0VGL7</accession>
<dbReference type="InterPro" id="IPR000073">
    <property type="entry name" value="AB_hydrolase_1"/>
</dbReference>
<dbReference type="Pfam" id="PF00561">
    <property type="entry name" value="Abhydrolase_1"/>
    <property type="match status" value="1"/>
</dbReference>
<evidence type="ECO:0000313" key="3">
    <source>
        <dbReference type="EMBL" id="ROH91917.1"/>
    </source>
</evidence>
<dbReference type="EMBL" id="RJVO01000002">
    <property type="protein sequence ID" value="ROH91917.1"/>
    <property type="molecule type" value="Genomic_DNA"/>
</dbReference>
<evidence type="ECO:0000256" key="1">
    <source>
        <dbReference type="ARBA" id="ARBA00022801"/>
    </source>
</evidence>
<dbReference type="RefSeq" id="WP_123210961.1">
    <property type="nucleotide sequence ID" value="NZ_RJVO01000002.1"/>
</dbReference>
<keyword evidence="4" id="KW-1185">Reference proteome</keyword>
<sequence>MKPFAPPPVFRFQPANGLEFGLLEAGPVDGPLVLCLHGFPDSALSFQPLIQGLAAEGYRAVAVAMRGYQPTSLPTDGDYSAVALARDAIALIDHLGAKQAVLVGHDWGAVATYLAAALRPDRVRGVVTAAIPHLRRFLLRPTAAQLWRSRYMLKFQWPGTESRLLAEQLRPLQALSRDWSPGLETVAALAPVWAGFAERSRLTAALSYYRALPAALLSSEIWQLVLAPTPVPACVIHGQDDGCVAAEMFAGQSHLFAAGLQEVAIAGAGHFMHLEQPQRFNAAVLDFLRQLSG</sequence>
<dbReference type="SUPFAM" id="SSF53474">
    <property type="entry name" value="alpha/beta-Hydrolases"/>
    <property type="match status" value="1"/>
</dbReference>
<comment type="caution">
    <text evidence="3">The sequence shown here is derived from an EMBL/GenBank/DDBJ whole genome shotgun (WGS) entry which is preliminary data.</text>
</comment>
<keyword evidence="1 3" id="KW-0378">Hydrolase</keyword>
<dbReference type="Proteomes" id="UP000282106">
    <property type="component" value="Unassembled WGS sequence"/>
</dbReference>
<dbReference type="InParanoid" id="A0A3N0VGL7"/>
<dbReference type="InterPro" id="IPR000639">
    <property type="entry name" value="Epox_hydrolase-like"/>
</dbReference>
<feature type="domain" description="AB hydrolase-1" evidence="2">
    <location>
        <begin position="31"/>
        <end position="277"/>
    </location>
</feature>